<keyword evidence="2" id="KW-1185">Reference proteome</keyword>
<name>A0A1T5BXH7_9SPHN</name>
<gene>
    <name evidence="1" type="ORF">SAMN06295920_103360</name>
</gene>
<dbReference type="RefSeq" id="WP_079647706.1">
    <property type="nucleotide sequence ID" value="NZ_FUYM01000003.1"/>
</dbReference>
<organism evidence="1 2">
    <name type="scientific">Rhizorhabdus histidinilytica</name>
    <dbReference type="NCBI Taxonomy" id="439228"/>
    <lineage>
        <taxon>Bacteria</taxon>
        <taxon>Pseudomonadati</taxon>
        <taxon>Pseudomonadota</taxon>
        <taxon>Alphaproteobacteria</taxon>
        <taxon>Sphingomonadales</taxon>
        <taxon>Sphingomonadaceae</taxon>
        <taxon>Rhizorhabdus</taxon>
    </lineage>
</organism>
<sequence length="78" mass="8345">MTEDRTASSLQSILIDAVDIATANLHRIKAALSTIDELNLGLGGKHFELMCMLCDACKEEIDETLTSLRALHDGSAAA</sequence>
<evidence type="ECO:0000313" key="2">
    <source>
        <dbReference type="Proteomes" id="UP000189818"/>
    </source>
</evidence>
<proteinExistence type="predicted"/>
<protein>
    <submittedName>
        <fullName evidence="1">Uncharacterized protein</fullName>
    </submittedName>
</protein>
<accession>A0A1T5BXH7</accession>
<dbReference type="STRING" id="439228.SAMN06295920_103360"/>
<dbReference type="AlphaFoldDB" id="A0A1T5BXH7"/>
<dbReference type="Proteomes" id="UP000189818">
    <property type="component" value="Unassembled WGS sequence"/>
</dbReference>
<reference evidence="2" key="1">
    <citation type="submission" date="2017-02" db="EMBL/GenBank/DDBJ databases">
        <authorList>
            <person name="Varghese N."/>
            <person name="Submissions S."/>
        </authorList>
    </citation>
    <scope>NUCLEOTIDE SEQUENCE [LARGE SCALE GENOMIC DNA]</scope>
    <source>
        <strain evidence="2">UM2</strain>
    </source>
</reference>
<dbReference type="EMBL" id="FUYM01000003">
    <property type="protein sequence ID" value="SKB51844.1"/>
    <property type="molecule type" value="Genomic_DNA"/>
</dbReference>
<evidence type="ECO:0000313" key="1">
    <source>
        <dbReference type="EMBL" id="SKB51844.1"/>
    </source>
</evidence>